<dbReference type="RefSeq" id="WP_125148052.1">
    <property type="nucleotide sequence ID" value="NZ_UYIN01000001.1"/>
</dbReference>
<sequence>MNNDIKLGGKIRNINLSAFDIVKENFEKNFNIELKNKEIINELKTGINFGWNDEKDHLALKVEMSIIRKMNYDEDKEKIQAKLSLVLLNLYEGEDIEYLINVLDNENEKYDTEEYEIINYLLGLAYPKIKKHIEYIFKNSNMNIKLPETLKVGD</sequence>
<name>A0ABY6SR67_9CLOT</name>
<protein>
    <submittedName>
        <fullName evidence="1">Uncharacterized protein</fullName>
    </submittedName>
</protein>
<reference evidence="1 2" key="1">
    <citation type="submission" date="2018-11" db="EMBL/GenBank/DDBJ databases">
        <authorList>
            <consortium name="Pathogen Informatics"/>
        </authorList>
    </citation>
    <scope>NUCLEOTIDE SEQUENCE [LARGE SCALE GENOMIC DNA]</scope>
    <source>
        <strain evidence="1 2">NCTC10913</strain>
    </source>
</reference>
<organism evidence="1 2">
    <name type="scientific">Clostridium carnis</name>
    <dbReference type="NCBI Taxonomy" id="1530"/>
    <lineage>
        <taxon>Bacteria</taxon>
        <taxon>Bacillati</taxon>
        <taxon>Bacillota</taxon>
        <taxon>Clostridia</taxon>
        <taxon>Eubacteriales</taxon>
        <taxon>Clostridiaceae</taxon>
        <taxon>Clostridium</taxon>
    </lineage>
</organism>
<keyword evidence="2" id="KW-1185">Reference proteome</keyword>
<dbReference type="EMBL" id="UYIN01000001">
    <property type="protein sequence ID" value="VDG70568.1"/>
    <property type="molecule type" value="Genomic_DNA"/>
</dbReference>
<comment type="caution">
    <text evidence="1">The sequence shown here is derived from an EMBL/GenBank/DDBJ whole genome shotgun (WGS) entry which is preliminary data.</text>
</comment>
<accession>A0ABY6SR67</accession>
<proteinExistence type="predicted"/>
<dbReference type="Proteomes" id="UP000277570">
    <property type="component" value="Unassembled WGS sequence"/>
</dbReference>
<gene>
    <name evidence="1" type="ORF">NCTC10913_01247</name>
</gene>
<evidence type="ECO:0000313" key="2">
    <source>
        <dbReference type="Proteomes" id="UP000277570"/>
    </source>
</evidence>
<evidence type="ECO:0000313" key="1">
    <source>
        <dbReference type="EMBL" id="VDG70568.1"/>
    </source>
</evidence>